<evidence type="ECO:0000313" key="2">
    <source>
        <dbReference type="Proteomes" id="UP000029736"/>
    </source>
</evidence>
<comment type="caution">
    <text evidence="1">The sequence shown here is derived from an EMBL/GenBank/DDBJ whole genome shotgun (WGS) entry which is preliminary data.</text>
</comment>
<evidence type="ECO:0000313" key="1">
    <source>
        <dbReference type="EMBL" id="KGE86722.1"/>
    </source>
</evidence>
<dbReference type="SUPFAM" id="SSF52540">
    <property type="entry name" value="P-loop containing nucleoside triphosphate hydrolases"/>
    <property type="match status" value="1"/>
</dbReference>
<gene>
    <name evidence="1" type="ORF">IX84_19800</name>
</gene>
<evidence type="ECO:0008006" key="3">
    <source>
        <dbReference type="Google" id="ProtNLM"/>
    </source>
</evidence>
<proteinExistence type="predicted"/>
<protein>
    <recommendedName>
        <fullName evidence="3">KAP NTPase domain-containing protein</fullName>
    </recommendedName>
</protein>
<sequence length="447" mass="51603">MPLKYAGDLEHIYGAFNNHPVAKEDLDAFYKEASTVRGKNPKSRMARLLRNNPDRNEHILFAGYKGCGKSTELNYLDKELTDEFLVLNISIHDELDPVNLEYIELFIIMMERLFVAAVEDKLKISTEYLKSVQLWATSTEINRVSEKYNLSGGLDMGGELSTSMLAKFFGKFRLTAKTSKQFKQVLKTEIEPRLSDLIRHCNDLVAEIQIQLAKKSGKRDLLIILEDLDKIPADRSYDLFYNYVSQLTQIRTNVIYTFPAALFYSNTRYNQIRSHFTQVYELPMIKVVERNGKVSEEGLRLMQEVIKARMDADRLFANPELLNKMIRYSGGVLRDLFLMIQEAADNALDFGRDTIEEEDWQAAFNSLKRDYNSNIADFRDGDKLYEAETYLEILTHLAQSEEKLVLNTEEVMHLRSNLCILAYNNGSDWTDVHPIVKALLRDRNLLA</sequence>
<dbReference type="OrthoDB" id="2022508at2"/>
<dbReference type="EMBL" id="JPOS01000075">
    <property type="protein sequence ID" value="KGE86722.1"/>
    <property type="molecule type" value="Genomic_DNA"/>
</dbReference>
<keyword evidence="2" id="KW-1185">Reference proteome</keyword>
<reference evidence="1 2" key="1">
    <citation type="journal article" date="2014" name="Int. J. Syst. Evol. Microbiol.">
        <title>Phaeodactylibacter xiamenensis gen. nov., sp. nov., a member of the family Saprospiraceae isolated from the marine alga Phaeodactylum tricornutum.</title>
        <authorList>
            <person name="Chen Z.Jr."/>
            <person name="Lei X."/>
            <person name="Lai Q."/>
            <person name="Li Y."/>
            <person name="Zhang B."/>
            <person name="Zhang J."/>
            <person name="Zhang H."/>
            <person name="Yang L."/>
            <person name="Zheng W."/>
            <person name="Tian Y."/>
            <person name="Yu Z."/>
            <person name="Xu H.Jr."/>
            <person name="Zheng T."/>
        </authorList>
    </citation>
    <scope>NUCLEOTIDE SEQUENCE [LARGE SCALE GENOMIC DNA]</scope>
    <source>
        <strain evidence="1 2">KD52</strain>
    </source>
</reference>
<dbReference type="InterPro" id="IPR027417">
    <property type="entry name" value="P-loop_NTPase"/>
</dbReference>
<organism evidence="1 2">
    <name type="scientific">Phaeodactylibacter xiamenensis</name>
    <dbReference type="NCBI Taxonomy" id="1524460"/>
    <lineage>
        <taxon>Bacteria</taxon>
        <taxon>Pseudomonadati</taxon>
        <taxon>Bacteroidota</taxon>
        <taxon>Saprospiria</taxon>
        <taxon>Saprospirales</taxon>
        <taxon>Haliscomenobacteraceae</taxon>
        <taxon>Phaeodactylibacter</taxon>
    </lineage>
</organism>
<dbReference type="RefSeq" id="WP_044224258.1">
    <property type="nucleotide sequence ID" value="NZ_JBKAGJ010000016.1"/>
</dbReference>
<dbReference type="Proteomes" id="UP000029736">
    <property type="component" value="Unassembled WGS sequence"/>
</dbReference>
<dbReference type="STRING" id="1524460.IX84_19800"/>
<dbReference type="AlphaFoldDB" id="A0A098S667"/>
<name>A0A098S667_9BACT</name>
<accession>A0A098S667</accession>